<dbReference type="EMBL" id="JAGIXG020000100">
    <property type="protein sequence ID" value="KAI6777814.1"/>
    <property type="molecule type" value="Genomic_DNA"/>
</dbReference>
<dbReference type="Gene3D" id="3.30.420.40">
    <property type="match status" value="1"/>
</dbReference>
<protein>
    <submittedName>
        <fullName evidence="2">Uncharacterized protein</fullName>
    </submittedName>
</protein>
<dbReference type="GeneID" id="75826923"/>
<dbReference type="SUPFAM" id="SSF53067">
    <property type="entry name" value="Actin-like ATPase domain"/>
    <property type="match status" value="1"/>
</dbReference>
<reference evidence="2" key="2">
    <citation type="submission" date="2022-07" db="EMBL/GenBank/DDBJ databases">
        <authorList>
            <person name="Goncalves M.F.M."/>
            <person name="Hilario S."/>
            <person name="Van De Peer Y."/>
            <person name="Esteves A.C."/>
            <person name="Alves A."/>
        </authorList>
    </citation>
    <scope>NUCLEOTIDE SEQUENCE</scope>
    <source>
        <strain evidence="2">MUM 19.33</strain>
    </source>
</reference>
<dbReference type="InterPro" id="IPR043129">
    <property type="entry name" value="ATPase_NBD"/>
</dbReference>
<feature type="compositionally biased region" description="Basic and acidic residues" evidence="1">
    <location>
        <begin position="298"/>
        <end position="308"/>
    </location>
</feature>
<accession>A0A9Q0BB94</accession>
<dbReference type="PANTHER" id="PTHR14187:SF5">
    <property type="entry name" value="HEAT SHOCK 70 KDA PROTEIN 12A"/>
    <property type="match status" value="1"/>
</dbReference>
<dbReference type="AlphaFoldDB" id="A0A9Q0BB94"/>
<evidence type="ECO:0000313" key="3">
    <source>
        <dbReference type="Proteomes" id="UP001055219"/>
    </source>
</evidence>
<dbReference type="OrthoDB" id="2963168at2759"/>
<reference evidence="2" key="1">
    <citation type="journal article" date="2021" name="J Fungi (Basel)">
        <title>Genomic and Metabolomic Analyses of the Marine Fungus Emericellopsis cladophorae: Insights into Saltwater Adaptability Mechanisms and Its Biosynthetic Potential.</title>
        <authorList>
            <person name="Goncalves M.F.M."/>
            <person name="Hilario S."/>
            <person name="Van de Peer Y."/>
            <person name="Esteves A.C."/>
            <person name="Alves A."/>
        </authorList>
    </citation>
    <scope>NUCLEOTIDE SEQUENCE</scope>
    <source>
        <strain evidence="2">MUM 19.33</strain>
    </source>
</reference>
<dbReference type="Proteomes" id="UP001055219">
    <property type="component" value="Unassembled WGS sequence"/>
</dbReference>
<dbReference type="PANTHER" id="PTHR14187">
    <property type="entry name" value="ALPHA KINASE/ELONGATION FACTOR 2 KINASE"/>
    <property type="match status" value="1"/>
</dbReference>
<proteinExistence type="predicted"/>
<evidence type="ECO:0000256" key="1">
    <source>
        <dbReference type="SAM" id="MobiDB-lite"/>
    </source>
</evidence>
<dbReference type="RefSeq" id="XP_051358670.1">
    <property type="nucleotide sequence ID" value="XM_051510430.1"/>
</dbReference>
<keyword evidence="3" id="KW-1185">Reference proteome</keyword>
<organism evidence="2 3">
    <name type="scientific">Emericellopsis cladophorae</name>
    <dbReference type="NCBI Taxonomy" id="2686198"/>
    <lineage>
        <taxon>Eukaryota</taxon>
        <taxon>Fungi</taxon>
        <taxon>Dikarya</taxon>
        <taxon>Ascomycota</taxon>
        <taxon>Pezizomycotina</taxon>
        <taxon>Sordariomycetes</taxon>
        <taxon>Hypocreomycetidae</taxon>
        <taxon>Hypocreales</taxon>
        <taxon>Bionectriaceae</taxon>
        <taxon>Emericellopsis</taxon>
    </lineage>
</organism>
<gene>
    <name evidence="2" type="ORF">J7T54_000404</name>
</gene>
<comment type="caution">
    <text evidence="2">The sequence shown here is derived from an EMBL/GenBank/DDBJ whole genome shotgun (WGS) entry which is preliminary data.</text>
</comment>
<name>A0A9Q0BB94_9HYPO</name>
<sequence length="308" mass="33715">MPAKDRPQRSATAKGIKKNKTTLVVGLDFGTTFSGVAYALSTNPQQISIVSRWKGELYYQTKDKQKVPRVIAYDKSGQPIAWGYEIQYSHTPLKWLKLLLVEEDELPSHLSSSAEYKSLKKQIKALQKSPVTIIGDYLRLLWAHAWSQIKAALGESFFEACKIKIVVTLPGTSVSTMSLIVRKSTDLLDLVSLGDELRLVDWSTGMDTVGVLAEELIDCVAMSSESARGESTPGVSVSAPSIGTLPSCIVPVLWGFVSCLAVSASASTAQTDEVRRLECPSTENAPESSLKLPYPEHWTGDRSRATYD</sequence>
<evidence type="ECO:0000313" key="2">
    <source>
        <dbReference type="EMBL" id="KAI6777814.1"/>
    </source>
</evidence>
<feature type="region of interest" description="Disordered" evidence="1">
    <location>
        <begin position="272"/>
        <end position="308"/>
    </location>
</feature>